<evidence type="ECO:0000256" key="2">
    <source>
        <dbReference type="ARBA" id="ARBA00012438"/>
    </source>
</evidence>
<keyword evidence="7" id="KW-0812">Transmembrane</keyword>
<dbReference type="SUPFAM" id="SSF47384">
    <property type="entry name" value="Homodimeric domain of signal transducing histidine kinase"/>
    <property type="match status" value="1"/>
</dbReference>
<feature type="transmembrane region" description="Helical" evidence="7">
    <location>
        <begin position="162"/>
        <end position="181"/>
    </location>
</feature>
<dbReference type="PANTHER" id="PTHR43711">
    <property type="entry name" value="TWO-COMPONENT HISTIDINE KINASE"/>
    <property type="match status" value="1"/>
</dbReference>
<comment type="caution">
    <text evidence="9">The sequence shown here is derived from an EMBL/GenBank/DDBJ whole genome shotgun (WGS) entry which is preliminary data.</text>
</comment>
<dbReference type="Pfam" id="PF02518">
    <property type="entry name" value="HATPase_c"/>
    <property type="match status" value="1"/>
</dbReference>
<dbReference type="InterPro" id="IPR036890">
    <property type="entry name" value="HATPase_C_sf"/>
</dbReference>
<dbReference type="InterPro" id="IPR036097">
    <property type="entry name" value="HisK_dim/P_sf"/>
</dbReference>
<dbReference type="InterPro" id="IPR004358">
    <property type="entry name" value="Sig_transdc_His_kin-like_C"/>
</dbReference>
<dbReference type="InterPro" id="IPR003594">
    <property type="entry name" value="HATPase_dom"/>
</dbReference>
<organism evidence="9 10">
    <name type="scientific">Segatella copri</name>
    <dbReference type="NCBI Taxonomy" id="165179"/>
    <lineage>
        <taxon>Bacteria</taxon>
        <taxon>Pseudomonadati</taxon>
        <taxon>Bacteroidota</taxon>
        <taxon>Bacteroidia</taxon>
        <taxon>Bacteroidales</taxon>
        <taxon>Prevotellaceae</taxon>
        <taxon>Segatella</taxon>
    </lineage>
</organism>
<reference evidence="9 10" key="1">
    <citation type="submission" date="2018-08" db="EMBL/GenBank/DDBJ databases">
        <title>A genome reference for cultivated species of the human gut microbiota.</title>
        <authorList>
            <person name="Zou Y."/>
            <person name="Xue W."/>
            <person name="Luo G."/>
        </authorList>
    </citation>
    <scope>NUCLEOTIDE SEQUENCE [LARGE SCALE GENOMIC DNA]</scope>
    <source>
        <strain evidence="9 10">OF03-3</strain>
    </source>
</reference>
<keyword evidence="5 9" id="KW-0418">Kinase</keyword>
<protein>
    <recommendedName>
        <fullName evidence="2">histidine kinase</fullName>
        <ecNumber evidence="2">2.7.13.3</ecNumber>
    </recommendedName>
</protein>
<keyword evidence="7" id="KW-1133">Transmembrane helix</keyword>
<dbReference type="InterPro" id="IPR005467">
    <property type="entry name" value="His_kinase_dom"/>
</dbReference>
<dbReference type="Pfam" id="PF00512">
    <property type="entry name" value="HisKA"/>
    <property type="match status" value="1"/>
</dbReference>
<dbReference type="PROSITE" id="PS50109">
    <property type="entry name" value="HIS_KIN"/>
    <property type="match status" value="1"/>
</dbReference>
<proteinExistence type="predicted"/>
<keyword evidence="6" id="KW-0902">Two-component regulatory system</keyword>
<dbReference type="InterPro" id="IPR003661">
    <property type="entry name" value="HisK_dim/P_dom"/>
</dbReference>
<evidence type="ECO:0000256" key="4">
    <source>
        <dbReference type="ARBA" id="ARBA00022679"/>
    </source>
</evidence>
<evidence type="ECO:0000256" key="6">
    <source>
        <dbReference type="ARBA" id="ARBA00023012"/>
    </source>
</evidence>
<keyword evidence="7" id="KW-0472">Membrane</keyword>
<evidence type="ECO:0000256" key="1">
    <source>
        <dbReference type="ARBA" id="ARBA00000085"/>
    </source>
</evidence>
<comment type="catalytic activity">
    <reaction evidence="1">
        <text>ATP + protein L-histidine = ADP + protein N-phospho-L-histidine.</text>
        <dbReference type="EC" id="2.7.13.3"/>
    </reaction>
</comment>
<gene>
    <name evidence="9" type="ORF">DXA63_01585</name>
</gene>
<feature type="domain" description="Histidine kinase" evidence="8">
    <location>
        <begin position="203"/>
        <end position="423"/>
    </location>
</feature>
<feature type="transmembrane region" description="Helical" evidence="7">
    <location>
        <begin position="9"/>
        <end position="35"/>
    </location>
</feature>
<dbReference type="SUPFAM" id="SSF55874">
    <property type="entry name" value="ATPase domain of HSP90 chaperone/DNA topoisomerase II/histidine kinase"/>
    <property type="match status" value="1"/>
</dbReference>
<dbReference type="AlphaFoldDB" id="A0AA92UQF3"/>
<evidence type="ECO:0000259" key="8">
    <source>
        <dbReference type="PROSITE" id="PS50109"/>
    </source>
</evidence>
<sequence>MKLKKNKYVIIAIAGLSAAFMMQMLWIVSGFLYTISKIKADVDEKLEQALFTEAEQRACLYLKSIAVSPSNSDKPDITYFETELNKETKSNISLSKLKAILDKSLPFDYSIILYNKGKEHYYCGDSSFQLSVKSAVFYTRTDQSQAIQIELTNPYSVFFEELGLLTLASFLMLIITVLCIYKQVSVIRWQQNNAKMKKIMTYSMIHDIKTPLSTIRLGLGALNHERIANDPEKRTKYLQVISTETQHAYSLINRILTISKSQAGKLELRKVQVNITNMLSKMEENFKVNRLKNVSFENHINCQYAFADEEYLKEIFYNLIDNSIKYSDGDVTIRISTDKVDKGVSIRVRDNGIGISKADQKVIFDKYERASAAKRTFKKNGAPGFGLGLTYVFQVIDAHEGMIGVESKLGKYTEFSIFLPDQKTSSGGGDEELATLCKLETDTTDSLDTNESI</sequence>
<dbReference type="GO" id="GO:0000155">
    <property type="term" value="F:phosphorelay sensor kinase activity"/>
    <property type="evidence" value="ECO:0007669"/>
    <property type="project" value="InterPro"/>
</dbReference>
<dbReference type="Proteomes" id="UP000285604">
    <property type="component" value="Unassembled WGS sequence"/>
</dbReference>
<name>A0AA92UQF3_9BACT</name>
<dbReference type="SMART" id="SM00388">
    <property type="entry name" value="HisKA"/>
    <property type="match status" value="1"/>
</dbReference>
<keyword evidence="4" id="KW-0808">Transferase</keyword>
<dbReference type="CDD" id="cd00075">
    <property type="entry name" value="HATPase"/>
    <property type="match status" value="1"/>
</dbReference>
<dbReference type="InterPro" id="IPR050736">
    <property type="entry name" value="Sensor_HK_Regulatory"/>
</dbReference>
<evidence type="ECO:0000256" key="7">
    <source>
        <dbReference type="SAM" id="Phobius"/>
    </source>
</evidence>
<dbReference type="CDD" id="cd00082">
    <property type="entry name" value="HisKA"/>
    <property type="match status" value="1"/>
</dbReference>
<evidence type="ECO:0000313" key="10">
    <source>
        <dbReference type="Proteomes" id="UP000285604"/>
    </source>
</evidence>
<evidence type="ECO:0000313" key="9">
    <source>
        <dbReference type="EMBL" id="RGX98197.1"/>
    </source>
</evidence>
<dbReference type="Gene3D" id="1.10.287.130">
    <property type="match status" value="1"/>
</dbReference>
<dbReference type="PRINTS" id="PR00344">
    <property type="entry name" value="BCTRLSENSOR"/>
</dbReference>
<dbReference type="EMBL" id="QSCI01000003">
    <property type="protein sequence ID" value="RGX98197.1"/>
    <property type="molecule type" value="Genomic_DNA"/>
</dbReference>
<keyword evidence="3" id="KW-0597">Phosphoprotein</keyword>
<dbReference type="PANTHER" id="PTHR43711:SF26">
    <property type="entry name" value="SENSOR HISTIDINE KINASE RCSC"/>
    <property type="match status" value="1"/>
</dbReference>
<accession>A0AA92UQF3</accession>
<evidence type="ECO:0000256" key="5">
    <source>
        <dbReference type="ARBA" id="ARBA00022777"/>
    </source>
</evidence>
<dbReference type="Gene3D" id="3.30.565.10">
    <property type="entry name" value="Histidine kinase-like ATPase, C-terminal domain"/>
    <property type="match status" value="1"/>
</dbReference>
<dbReference type="EC" id="2.7.13.3" evidence="2"/>
<evidence type="ECO:0000256" key="3">
    <source>
        <dbReference type="ARBA" id="ARBA00022553"/>
    </source>
</evidence>
<dbReference type="SMART" id="SM00387">
    <property type="entry name" value="HATPase_c"/>
    <property type="match status" value="1"/>
</dbReference>